<evidence type="ECO:0000256" key="3">
    <source>
        <dbReference type="ARBA" id="ARBA00022670"/>
    </source>
</evidence>
<keyword evidence="6" id="KW-0720">Serine protease</keyword>
<dbReference type="InterPro" id="IPR009003">
    <property type="entry name" value="Peptidase_S1_PA"/>
</dbReference>
<organism evidence="7 8">
    <name type="scientific">Chloracidobacterium sp. N</name>
    <dbReference type="NCBI Taxonomy" id="2821540"/>
    <lineage>
        <taxon>Bacteria</taxon>
        <taxon>Pseudomonadati</taxon>
        <taxon>Acidobacteriota</taxon>
        <taxon>Terriglobia</taxon>
        <taxon>Terriglobales</taxon>
        <taxon>Acidobacteriaceae</taxon>
        <taxon>Chloracidobacterium</taxon>
        <taxon>Chloracidobacterium aggregatum</taxon>
    </lineage>
</organism>
<keyword evidence="2 6" id="KW-0031">Aminopeptidase</keyword>
<dbReference type="PANTHER" id="PTHR38469">
    <property type="entry name" value="PERIPLASMIC PEPTIDASE SUBFAMILY S1B"/>
    <property type="match status" value="1"/>
</dbReference>
<proteinExistence type="inferred from homology"/>
<name>A0ABX8B1P9_9BACT</name>
<comment type="function">
    <text evidence="6">Catalyzes the removal of dipeptides from the N-terminus of oligopeptides.</text>
</comment>
<evidence type="ECO:0000313" key="7">
    <source>
        <dbReference type="EMBL" id="QUV93426.1"/>
    </source>
</evidence>
<keyword evidence="3 6" id="KW-0645">Protease</keyword>
<evidence type="ECO:0000313" key="8">
    <source>
        <dbReference type="Proteomes" id="UP000677668"/>
    </source>
</evidence>
<evidence type="ECO:0000256" key="1">
    <source>
        <dbReference type="ARBA" id="ARBA00010491"/>
    </source>
</evidence>
<reference evidence="7 8" key="1">
    <citation type="submission" date="2021-03" db="EMBL/GenBank/DDBJ databases">
        <title>Genomic and phenotypic characterization of Chloracidobacterium isolates provides evidence for multiple species.</title>
        <authorList>
            <person name="Saini M.K."/>
            <person name="Costas A.M.G."/>
            <person name="Tank M."/>
            <person name="Bryant D.A."/>
        </authorList>
    </citation>
    <scope>NUCLEOTIDE SEQUENCE [LARGE SCALE GENOMIC DNA]</scope>
    <source>
        <strain evidence="7 8">N</strain>
    </source>
</reference>
<dbReference type="Proteomes" id="UP000677668">
    <property type="component" value="Chromosome 1"/>
</dbReference>
<dbReference type="RefSeq" id="WP_211421807.1">
    <property type="nucleotide sequence ID" value="NZ_CP072642.1"/>
</dbReference>
<keyword evidence="4 6" id="KW-0732">Signal</keyword>
<evidence type="ECO:0000256" key="5">
    <source>
        <dbReference type="ARBA" id="ARBA00022801"/>
    </source>
</evidence>
<sequence length="734" mass="81878">MYKRLIAGGLALVLSSGCFFTLTQAEEGMWLPDTVNTLPLAKMRAKGLTLKPEDIYNPNGPSLKDAIVIIDGGTGEFISPEGLLLTNHHVAFDGIASLSTPEKDYVANGFVAKNRSEELPTPGYTVQVLDIMKDVTAEVLAGVTPEMTAEEREKKIAENRKKIIDAQTQPNRQAQVVEMNSGLQFYLYVYDVFPDVRMVYAPPKDIGYYGGDPDNFEWPRHCGDFTFFRVYANKDNRPAAYAKDNVPYRPKKHLTISLAGYKEGDFTMVMGYPGRTNRYREASSVETNERLQIPLLIDFFTGQIAALEEAARADRKTALALASQIFGLSNSLKAYQGAQRTLRRVQFLERRRKEEAALAQFIASTPENQAKYGDVIPKLTKLNEEQRPFVPTDFLLPRIPGFISQVAGVASLAVARAVEAEKPAGERNPQIEAQASRLKAVIPNLFRDRNVHLEQQRLVALFELADKQPAGYRIAFLDRQFEGKTGEARAAAQRELARHIIESPYYSTPGRLQVLFELSAAQLRALDDPGLNFLLALAPENDAARKRTERFNAEVTALRARYIAALAASRGNQPFYPDANRTLRFTYGEVKGYTPKDGATYRYYTTLFGVVEKDRGVDPFAAPQAVIDLHRRKDHGRYFEPRFGDVPVNFLSTNDIIGGNSGSPILNGRGEIIGVVFDGNFEGLGNDFLYDYDAQRTISVDIRYVLFLTEKMAGADYLFKEMTFAPASGAATRR</sequence>
<dbReference type="InterPro" id="IPR043504">
    <property type="entry name" value="Peptidase_S1_PA_chymotrypsin"/>
</dbReference>
<dbReference type="Pfam" id="PF10459">
    <property type="entry name" value="Peptidase_S46"/>
    <property type="match status" value="1"/>
</dbReference>
<feature type="signal peptide" evidence="6">
    <location>
        <begin position="1"/>
        <end position="25"/>
    </location>
</feature>
<dbReference type="Gene3D" id="2.40.10.10">
    <property type="entry name" value="Trypsin-like serine proteases"/>
    <property type="match status" value="1"/>
</dbReference>
<feature type="chain" id="PRO_5044963404" description="Dipeptidyl-peptidase" evidence="6">
    <location>
        <begin position="26"/>
        <end position="734"/>
    </location>
</feature>
<keyword evidence="5 6" id="KW-0378">Hydrolase</keyword>
<dbReference type="PROSITE" id="PS51257">
    <property type="entry name" value="PROKAR_LIPOPROTEIN"/>
    <property type="match status" value="1"/>
</dbReference>
<protein>
    <recommendedName>
        <fullName evidence="6">Dipeptidyl-peptidase</fullName>
        <ecNumber evidence="6">3.4.14.-</ecNumber>
    </recommendedName>
</protein>
<dbReference type="InterPro" id="IPR019500">
    <property type="entry name" value="Pep_S46"/>
</dbReference>
<evidence type="ECO:0000256" key="2">
    <source>
        <dbReference type="ARBA" id="ARBA00022438"/>
    </source>
</evidence>
<keyword evidence="8" id="KW-1185">Reference proteome</keyword>
<accession>A0ABX8B1P9</accession>
<dbReference type="PANTHER" id="PTHR38469:SF1">
    <property type="entry name" value="PERIPLASMIC PEPTIDASE SUBFAMILY S1B"/>
    <property type="match status" value="1"/>
</dbReference>
<evidence type="ECO:0000256" key="4">
    <source>
        <dbReference type="ARBA" id="ARBA00022729"/>
    </source>
</evidence>
<evidence type="ECO:0000256" key="6">
    <source>
        <dbReference type="RuleBase" id="RU366067"/>
    </source>
</evidence>
<comment type="similarity">
    <text evidence="1 6">Belongs to the peptidase S46 family.</text>
</comment>
<dbReference type="EMBL" id="CP072642">
    <property type="protein sequence ID" value="QUV93426.1"/>
    <property type="molecule type" value="Genomic_DNA"/>
</dbReference>
<dbReference type="EC" id="3.4.14.-" evidence="6"/>
<dbReference type="SUPFAM" id="SSF50494">
    <property type="entry name" value="Trypsin-like serine proteases"/>
    <property type="match status" value="1"/>
</dbReference>
<gene>
    <name evidence="7" type="ORF">J8C05_08600</name>
</gene>